<dbReference type="GO" id="GO:0004497">
    <property type="term" value="F:monooxygenase activity"/>
    <property type="evidence" value="ECO:0007669"/>
    <property type="project" value="InterPro"/>
</dbReference>
<dbReference type="GO" id="GO:0016705">
    <property type="term" value="F:oxidoreductase activity, acting on paired donors, with incorporation or reduction of molecular oxygen"/>
    <property type="evidence" value="ECO:0007669"/>
    <property type="project" value="InterPro"/>
</dbReference>
<keyword evidence="1" id="KW-0408">Iron</keyword>
<proteinExistence type="predicted"/>
<dbReference type="Pfam" id="PF00067">
    <property type="entry name" value="p450"/>
    <property type="match status" value="1"/>
</dbReference>
<feature type="binding site" description="axial binding residue" evidence="1">
    <location>
        <position position="461"/>
    </location>
    <ligand>
        <name>heme</name>
        <dbReference type="ChEBI" id="CHEBI:30413"/>
    </ligand>
    <ligandPart>
        <name>Fe</name>
        <dbReference type="ChEBI" id="CHEBI:18248"/>
    </ligandPart>
</feature>
<dbReference type="GO" id="GO:0020037">
    <property type="term" value="F:heme binding"/>
    <property type="evidence" value="ECO:0007669"/>
    <property type="project" value="InterPro"/>
</dbReference>
<reference evidence="2" key="1">
    <citation type="submission" date="2023-01" db="EMBL/GenBank/DDBJ databases">
        <authorList>
            <person name="Van Ghelder C."/>
            <person name="Rancurel C."/>
        </authorList>
    </citation>
    <scope>NUCLEOTIDE SEQUENCE</scope>
    <source>
        <strain evidence="2">CNCM I-4278</strain>
    </source>
</reference>
<dbReference type="PRINTS" id="PR00385">
    <property type="entry name" value="P450"/>
</dbReference>
<dbReference type="PRINTS" id="PR00463">
    <property type="entry name" value="EP450I"/>
</dbReference>
<comment type="caution">
    <text evidence="2">The sequence shown here is derived from an EMBL/GenBank/DDBJ whole genome shotgun (WGS) entry which is preliminary data.</text>
</comment>
<dbReference type="AlphaFoldDB" id="A0A9W4U0Y1"/>
<name>A0A9W4U0Y1_9PLEO</name>
<keyword evidence="1" id="KW-0349">Heme</keyword>
<gene>
    <name evidence="2" type="ORF">PDIGIT_LOCUS419</name>
</gene>
<evidence type="ECO:0000256" key="1">
    <source>
        <dbReference type="PIRSR" id="PIRSR602401-1"/>
    </source>
</evidence>
<keyword evidence="1" id="KW-0479">Metal-binding</keyword>
<dbReference type="InterPro" id="IPR050121">
    <property type="entry name" value="Cytochrome_P450_monoxygenase"/>
</dbReference>
<dbReference type="SUPFAM" id="SSF48264">
    <property type="entry name" value="Cytochrome P450"/>
    <property type="match status" value="1"/>
</dbReference>
<dbReference type="Proteomes" id="UP001152607">
    <property type="component" value="Unassembled WGS sequence"/>
</dbReference>
<evidence type="ECO:0000313" key="3">
    <source>
        <dbReference type="Proteomes" id="UP001152607"/>
    </source>
</evidence>
<dbReference type="GO" id="GO:0005506">
    <property type="term" value="F:iron ion binding"/>
    <property type="evidence" value="ECO:0007669"/>
    <property type="project" value="InterPro"/>
</dbReference>
<dbReference type="EMBL" id="CAOQHR010000001">
    <property type="protein sequence ID" value="CAI6236518.1"/>
    <property type="molecule type" value="Genomic_DNA"/>
</dbReference>
<keyword evidence="3" id="KW-1185">Reference proteome</keyword>
<dbReference type="Gene3D" id="1.10.630.10">
    <property type="entry name" value="Cytochrome P450"/>
    <property type="match status" value="1"/>
</dbReference>
<comment type="cofactor">
    <cofactor evidence="1">
        <name>heme</name>
        <dbReference type="ChEBI" id="CHEBI:30413"/>
    </cofactor>
</comment>
<accession>A0A9W4U0Y1</accession>
<protein>
    <recommendedName>
        <fullName evidence="4">Benzoate 4-monooxygenase cytochrome P450</fullName>
    </recommendedName>
</protein>
<dbReference type="CDD" id="cd11061">
    <property type="entry name" value="CYP67-like"/>
    <property type="match status" value="1"/>
</dbReference>
<dbReference type="PANTHER" id="PTHR24305">
    <property type="entry name" value="CYTOCHROME P450"/>
    <property type="match status" value="1"/>
</dbReference>
<dbReference type="InterPro" id="IPR001128">
    <property type="entry name" value="Cyt_P450"/>
</dbReference>
<sequence>MALSISVTVPTLLFGYFLSRTIYNLFFHPLAKIPGPFFAKISRFPGFYHAIKGDRHLWIWQCHQIYGDKIRVQPNQVLFLSQQAHRDIYNYKANVRRAKTYEAWKTTEDPNTGLTVDPAAHARKRKVLNQAFTGESVKHAASFAIEHTDRWIDLLVKDEDIVTEDGWSKLRNMSDWTNYIIFDILGDICFGRSFEIKEPGPNPIRAIPDLVLHNAVIFYAILQSPLVEFVVWAKPKGLDNILNMIAPPELKTYYDFINDSVARRIKEENESTEDERSARRDMFHYLCKVRDPITAKPYSEDTLKGEALLLVVAGSDTTSTILSAFWFYISRNKSVYTRLVNEIRSTFASSDEIVGGAQKLQSCTYVWACIDECLRISPAGPSELARETLSGGHTIDGEHFPAGIVVGCGIYAMGRNEEIFGDPTRFRPERYVPSEATGVTVEDVNRLKASYHPFLTGPTNCVGKNIAMTEMALIICRTLFRLDVRSVVGEDLGAGHPSLGWGRRDRSQYQIADAFVSVHKGPLVQFRKRSV</sequence>
<organism evidence="2 3">
    <name type="scientific">Periconia digitata</name>
    <dbReference type="NCBI Taxonomy" id="1303443"/>
    <lineage>
        <taxon>Eukaryota</taxon>
        <taxon>Fungi</taxon>
        <taxon>Dikarya</taxon>
        <taxon>Ascomycota</taxon>
        <taxon>Pezizomycotina</taxon>
        <taxon>Dothideomycetes</taxon>
        <taxon>Pleosporomycetidae</taxon>
        <taxon>Pleosporales</taxon>
        <taxon>Massarineae</taxon>
        <taxon>Periconiaceae</taxon>
        <taxon>Periconia</taxon>
    </lineage>
</organism>
<dbReference type="PANTHER" id="PTHR24305:SF226">
    <property type="entry name" value="CYTOCHROME P450 MONOOXYGENASE"/>
    <property type="match status" value="1"/>
</dbReference>
<evidence type="ECO:0008006" key="4">
    <source>
        <dbReference type="Google" id="ProtNLM"/>
    </source>
</evidence>
<dbReference type="OrthoDB" id="1470350at2759"/>
<dbReference type="InterPro" id="IPR002401">
    <property type="entry name" value="Cyt_P450_E_grp-I"/>
</dbReference>
<dbReference type="InterPro" id="IPR036396">
    <property type="entry name" value="Cyt_P450_sf"/>
</dbReference>
<evidence type="ECO:0000313" key="2">
    <source>
        <dbReference type="EMBL" id="CAI6236518.1"/>
    </source>
</evidence>